<organism evidence="1 2">
    <name type="scientific">Caloramator australicus RC3</name>
    <dbReference type="NCBI Taxonomy" id="857293"/>
    <lineage>
        <taxon>Bacteria</taxon>
        <taxon>Bacillati</taxon>
        <taxon>Bacillota</taxon>
        <taxon>Clostridia</taxon>
        <taxon>Eubacteriales</taxon>
        <taxon>Clostridiaceae</taxon>
        <taxon>Caloramator</taxon>
    </lineage>
</organism>
<evidence type="ECO:0000313" key="2">
    <source>
        <dbReference type="Proteomes" id="UP000007652"/>
    </source>
</evidence>
<dbReference type="AlphaFoldDB" id="I7LIG4"/>
<comment type="caution">
    <text evidence="1">The sequence shown here is derived from an EMBL/GenBank/DDBJ whole genome shotgun (WGS) entry which is preliminary data.</text>
</comment>
<proteinExistence type="predicted"/>
<dbReference type="OrthoDB" id="404365at186801"/>
<dbReference type="RefSeq" id="WP_008908212.1">
    <property type="nucleotide sequence ID" value="NZ_CAKP01000038.1"/>
</dbReference>
<gene>
    <name evidence="1" type="ORF">CAAU_0853</name>
</gene>
<keyword evidence="2" id="KW-1185">Reference proteome</keyword>
<name>I7LIG4_9CLOT</name>
<sequence>MVKKSPALLFLIFILIIAGAVLVFANYNTKELPKLTITYNGKEIKSIKGSYLWKRGFKNEVHVVDSYAKIINQLRPGEQVMPDGELEINFDYQPKTIILTSSYNSERKILENNYIKLPTNIKGPMVYFLDCYWKEGVITYVVVVELKS</sequence>
<accession>I7LIG4</accession>
<dbReference type="Proteomes" id="UP000007652">
    <property type="component" value="Unassembled WGS sequence"/>
</dbReference>
<dbReference type="eggNOG" id="ENOG50327JV">
    <property type="taxonomic scope" value="Bacteria"/>
</dbReference>
<reference evidence="1 2" key="1">
    <citation type="journal article" date="2011" name="J. Bacteriol.">
        <title>Draft genome sequence of Caloramator australicus strain RC3T, a thermoanaerobe from the Great Artesian Basin of Australia.</title>
        <authorList>
            <person name="Ogg C.D."/>
            <person name="Patel B.K.C."/>
        </authorList>
    </citation>
    <scope>NUCLEOTIDE SEQUENCE [LARGE SCALE GENOMIC DNA]</scope>
    <source>
        <strain evidence="1 2">RC3</strain>
    </source>
</reference>
<dbReference type="EMBL" id="CAKP01000038">
    <property type="protein sequence ID" value="CCJ32937.1"/>
    <property type="molecule type" value="Genomic_DNA"/>
</dbReference>
<evidence type="ECO:0000313" key="1">
    <source>
        <dbReference type="EMBL" id="CCJ32937.1"/>
    </source>
</evidence>
<protein>
    <submittedName>
        <fullName evidence="1">Uncharacterized protein</fullName>
    </submittedName>
</protein>